<reference evidence="3" key="1">
    <citation type="journal article" date="2019" name="Int. J. Syst. Evol. Microbiol.">
        <title>The Global Catalogue of Microorganisms (GCM) 10K type strain sequencing project: providing services to taxonomists for standard genome sequencing and annotation.</title>
        <authorList>
            <consortium name="The Broad Institute Genomics Platform"/>
            <consortium name="The Broad Institute Genome Sequencing Center for Infectious Disease"/>
            <person name="Wu L."/>
            <person name="Ma J."/>
        </authorList>
    </citation>
    <scope>NUCLEOTIDE SEQUENCE [LARGE SCALE GENOMIC DNA]</scope>
    <source>
        <strain evidence="3">CCUG 63369</strain>
    </source>
</reference>
<evidence type="ECO:0000313" key="2">
    <source>
        <dbReference type="EMBL" id="MFD0801794.1"/>
    </source>
</evidence>
<organism evidence="2 3">
    <name type="scientific">Streptomonospora algeriensis</name>
    <dbReference type="NCBI Taxonomy" id="995084"/>
    <lineage>
        <taxon>Bacteria</taxon>
        <taxon>Bacillati</taxon>
        <taxon>Actinomycetota</taxon>
        <taxon>Actinomycetes</taxon>
        <taxon>Streptosporangiales</taxon>
        <taxon>Nocardiopsidaceae</taxon>
        <taxon>Streptomonospora</taxon>
    </lineage>
</organism>
<protein>
    <submittedName>
        <fullName evidence="2">Uncharacterized protein</fullName>
    </submittedName>
</protein>
<evidence type="ECO:0000313" key="3">
    <source>
        <dbReference type="Proteomes" id="UP001596956"/>
    </source>
</evidence>
<dbReference type="Proteomes" id="UP001596956">
    <property type="component" value="Unassembled WGS sequence"/>
</dbReference>
<feature type="region of interest" description="Disordered" evidence="1">
    <location>
        <begin position="1"/>
        <end position="44"/>
    </location>
</feature>
<feature type="non-terminal residue" evidence="2">
    <location>
        <position position="78"/>
    </location>
</feature>
<feature type="compositionally biased region" description="Basic and acidic residues" evidence="1">
    <location>
        <begin position="1"/>
        <end position="13"/>
    </location>
</feature>
<accession>A0ABW3BHK3</accession>
<dbReference type="EMBL" id="JBHTHR010000297">
    <property type="protein sequence ID" value="MFD0801794.1"/>
    <property type="molecule type" value="Genomic_DNA"/>
</dbReference>
<gene>
    <name evidence="2" type="ORF">ACFQZU_10755</name>
</gene>
<keyword evidence="3" id="KW-1185">Reference proteome</keyword>
<sequence>MSEDAAGDREETGGRSQPGGEHAANGAAGDGPPEPGNRIAVPGGEDLGALIGEILREDPADSRRRAGLLRRLAAALAA</sequence>
<name>A0ABW3BHK3_9ACTN</name>
<comment type="caution">
    <text evidence="2">The sequence shown here is derived from an EMBL/GenBank/DDBJ whole genome shotgun (WGS) entry which is preliminary data.</text>
</comment>
<evidence type="ECO:0000256" key="1">
    <source>
        <dbReference type="SAM" id="MobiDB-lite"/>
    </source>
</evidence>
<proteinExistence type="predicted"/>